<organism evidence="7 8">
    <name type="scientific">Saccharomyces cerevisiae (strain AWRI1631)</name>
    <name type="common">Baker's yeast</name>
    <dbReference type="NCBI Taxonomy" id="545124"/>
    <lineage>
        <taxon>Eukaryota</taxon>
        <taxon>Fungi</taxon>
        <taxon>Dikarya</taxon>
        <taxon>Ascomycota</taxon>
        <taxon>Saccharomycotina</taxon>
        <taxon>Saccharomycetes</taxon>
        <taxon>Saccharomycetales</taxon>
        <taxon>Saccharomycetaceae</taxon>
        <taxon>Saccharomyces</taxon>
    </lineage>
</organism>
<dbReference type="Pfam" id="PF10501">
    <property type="entry name" value="Ribosomal_L50"/>
    <property type="match status" value="1"/>
</dbReference>
<dbReference type="EMBL" id="ABSV01001489">
    <property type="protein sequence ID" value="EDZ70893.1"/>
    <property type="molecule type" value="Genomic_DNA"/>
</dbReference>
<evidence type="ECO:0000256" key="3">
    <source>
        <dbReference type="ARBA" id="ARBA00022980"/>
    </source>
</evidence>
<dbReference type="InterPro" id="IPR036736">
    <property type="entry name" value="ACP-like_sf"/>
</dbReference>
<keyword evidence="3" id="KW-0689">Ribosomal protein</keyword>
<evidence type="ECO:0000313" key="8">
    <source>
        <dbReference type="Proteomes" id="UP000008988"/>
    </source>
</evidence>
<gene>
    <name evidence="7" type="ORF">AWRI1631_112280</name>
</gene>
<comment type="similarity">
    <text evidence="2">Belongs to the mitochondrion-specific ribosomal protein mL50 family.</text>
</comment>
<dbReference type="AlphaFoldDB" id="B5VMF5"/>
<evidence type="ECO:0000256" key="6">
    <source>
        <dbReference type="ARBA" id="ARBA00035183"/>
    </source>
</evidence>
<protein>
    <recommendedName>
        <fullName evidence="6">Large ribosomal subunit protein mL50</fullName>
    </recommendedName>
</protein>
<keyword evidence="5" id="KW-0687">Ribonucleoprotein</keyword>
<evidence type="ECO:0000313" key="7">
    <source>
        <dbReference type="EMBL" id="EDZ70893.1"/>
    </source>
</evidence>
<comment type="subcellular location">
    <subcellularLocation>
        <location evidence="1">Mitochondrion</location>
    </subcellularLocation>
</comment>
<reference evidence="7 8" key="1">
    <citation type="journal article" date="2008" name="FEMS Yeast Res.">
        <title>Comparative genome analysis of a Saccharomyces cerevisiae wine strain.</title>
        <authorList>
            <person name="Borneman A.R."/>
            <person name="Forgan A.H."/>
            <person name="Pretorius I.S."/>
            <person name="Chambers P.J."/>
        </authorList>
    </citation>
    <scope>NUCLEOTIDE SEQUENCE [LARGE SCALE GENOMIC DNA]</scope>
    <source>
        <strain evidence="7 8">AWRI1631</strain>
    </source>
</reference>
<proteinExistence type="inferred from homology"/>
<evidence type="ECO:0000256" key="4">
    <source>
        <dbReference type="ARBA" id="ARBA00023128"/>
    </source>
</evidence>
<dbReference type="Proteomes" id="UP000008988">
    <property type="component" value="Unassembled WGS sequence"/>
</dbReference>
<dbReference type="InterPro" id="IPR018305">
    <property type="entry name" value="Ribosomal_m50"/>
</dbReference>
<dbReference type="GO" id="GO:0005840">
    <property type="term" value="C:ribosome"/>
    <property type="evidence" value="ECO:0007669"/>
    <property type="project" value="UniProtKB-KW"/>
</dbReference>
<evidence type="ECO:0000256" key="2">
    <source>
        <dbReference type="ARBA" id="ARBA00008860"/>
    </source>
</evidence>
<name>B5VMF5_YEAS6</name>
<evidence type="ECO:0000256" key="1">
    <source>
        <dbReference type="ARBA" id="ARBA00004173"/>
    </source>
</evidence>
<comment type="caution">
    <text evidence="7">The sequence shown here is derived from an EMBL/GenBank/DDBJ whole genome shotgun (WGS) entry which is preliminary data.</text>
</comment>
<dbReference type="Gene3D" id="1.10.1200.10">
    <property type="entry name" value="ACP-like"/>
    <property type="match status" value="1"/>
</dbReference>
<keyword evidence="4" id="KW-0496">Mitochondrion</keyword>
<dbReference type="GO" id="GO:0005739">
    <property type="term" value="C:mitochondrion"/>
    <property type="evidence" value="ECO:0007669"/>
    <property type="project" value="UniProtKB-SubCell"/>
</dbReference>
<dbReference type="GO" id="GO:1990904">
    <property type="term" value="C:ribonucleoprotein complex"/>
    <property type="evidence" value="ECO:0007669"/>
    <property type="project" value="UniProtKB-KW"/>
</dbReference>
<evidence type="ECO:0000256" key="5">
    <source>
        <dbReference type="ARBA" id="ARBA00023274"/>
    </source>
</evidence>
<dbReference type="OrthoDB" id="3980895at2759"/>
<sequence>MGRRKGGHSMRMSSLLKLHCIRPLPQRSVWLSGYKQKARCIHSSAANGDFMSWFKRKKQEEHQEPVKDTKQLIKDIEEGTNEASSQSSSNNKNRLELIPENFIGEGSRRCKRQKELKLAVSSAPFNQWLSRDKITSDNQLDDMILQATEKTLGKVDQDVQFSDLVAKFQFTKFLQSKSGYLIPDYELTTLSTPLQFKRYIKEKILPSANDPKLAYKEAEPNAIHPFSDNYASPNIYVVNDVTSKEQKSKYDTIMKEIQKLEDDATRKALETARSA</sequence>
<accession>B5VMF5</accession>